<sequence length="172" mass="20113">MFRLAKENELPRILEIYNQVIERRTVTADLEPATTSSRQDWFEHHLNHPKYPIWVYELEGEIVAWCSYSQFYTRKAYDGTAEISFYLDKAVHGKGIGKQCVNFLIEQMPNHQLHTLLAFVFGNNEQSLGLLNKMGFEVWGKLPQVADMETHFEDLVMLGFKNETLINCLRKK</sequence>
<name>A0A328BZ80_9PAST</name>
<dbReference type="PROSITE" id="PS51186">
    <property type="entry name" value="GNAT"/>
    <property type="match status" value="1"/>
</dbReference>
<keyword evidence="1 4" id="KW-0808">Transferase</keyword>
<evidence type="ECO:0000256" key="1">
    <source>
        <dbReference type="ARBA" id="ARBA00022679"/>
    </source>
</evidence>
<dbReference type="SUPFAM" id="SSF55729">
    <property type="entry name" value="Acyl-CoA N-acyltransferases (Nat)"/>
    <property type="match status" value="1"/>
</dbReference>
<dbReference type="InterPro" id="IPR000182">
    <property type="entry name" value="GNAT_dom"/>
</dbReference>
<dbReference type="CDD" id="cd04301">
    <property type="entry name" value="NAT_SF"/>
    <property type="match status" value="1"/>
</dbReference>
<protein>
    <submittedName>
        <fullName evidence="4">N-acetyltransferase</fullName>
    </submittedName>
</protein>
<feature type="domain" description="N-acetyltransferase" evidence="3">
    <location>
        <begin position="1"/>
        <end position="159"/>
    </location>
</feature>
<proteinExistence type="predicted"/>
<keyword evidence="5" id="KW-1185">Reference proteome</keyword>
<reference evidence="5" key="1">
    <citation type="submission" date="2018-02" db="EMBL/GenBank/DDBJ databases">
        <title>Glaesserella australis sp. nov., isolated from the lungs of pigs.</title>
        <authorList>
            <person name="Turni C."/>
            <person name="Christensen H."/>
        </authorList>
    </citation>
    <scope>NUCLEOTIDE SEQUENCE [LARGE SCALE GENOMIC DNA]</scope>
    <source>
        <strain evidence="5">HS4635</strain>
    </source>
</reference>
<gene>
    <name evidence="4" type="ORF">C5N92_08085</name>
</gene>
<dbReference type="InterPro" id="IPR016181">
    <property type="entry name" value="Acyl_CoA_acyltransferase"/>
</dbReference>
<dbReference type="AlphaFoldDB" id="A0A328BZ80"/>
<accession>A0A328BZ80</accession>
<dbReference type="GO" id="GO:0016747">
    <property type="term" value="F:acyltransferase activity, transferring groups other than amino-acyl groups"/>
    <property type="evidence" value="ECO:0007669"/>
    <property type="project" value="InterPro"/>
</dbReference>
<comment type="caution">
    <text evidence="4">The sequence shown here is derived from an EMBL/GenBank/DDBJ whole genome shotgun (WGS) entry which is preliminary data.</text>
</comment>
<organism evidence="4 5">
    <name type="scientific">Glaesserella australis</name>
    <dbReference type="NCBI Taxonomy" id="2094024"/>
    <lineage>
        <taxon>Bacteria</taxon>
        <taxon>Pseudomonadati</taxon>
        <taxon>Pseudomonadota</taxon>
        <taxon>Gammaproteobacteria</taxon>
        <taxon>Pasteurellales</taxon>
        <taxon>Pasteurellaceae</taxon>
        <taxon>Glaesserella</taxon>
    </lineage>
</organism>
<dbReference type="Gene3D" id="3.40.630.30">
    <property type="match status" value="1"/>
</dbReference>
<evidence type="ECO:0000256" key="2">
    <source>
        <dbReference type="ARBA" id="ARBA00023315"/>
    </source>
</evidence>
<dbReference type="OrthoDB" id="5459937at2"/>
<dbReference type="Pfam" id="PF00583">
    <property type="entry name" value="Acetyltransf_1"/>
    <property type="match status" value="1"/>
</dbReference>
<dbReference type="RefSeq" id="WP_111750348.1">
    <property type="nucleotide sequence ID" value="NZ_PTPX01000015.1"/>
</dbReference>
<keyword evidence="2" id="KW-0012">Acyltransferase</keyword>
<evidence type="ECO:0000313" key="4">
    <source>
        <dbReference type="EMBL" id="RAL18392.1"/>
    </source>
</evidence>
<evidence type="ECO:0000313" key="5">
    <source>
        <dbReference type="Proteomes" id="UP000248689"/>
    </source>
</evidence>
<dbReference type="EMBL" id="PTPX01000015">
    <property type="protein sequence ID" value="RAL18392.1"/>
    <property type="molecule type" value="Genomic_DNA"/>
</dbReference>
<dbReference type="PANTHER" id="PTHR43072:SF23">
    <property type="entry name" value="UPF0039 PROTEIN C11D3.02C"/>
    <property type="match status" value="1"/>
</dbReference>
<dbReference type="Proteomes" id="UP000248689">
    <property type="component" value="Unassembled WGS sequence"/>
</dbReference>
<evidence type="ECO:0000259" key="3">
    <source>
        <dbReference type="PROSITE" id="PS51186"/>
    </source>
</evidence>
<dbReference type="PANTHER" id="PTHR43072">
    <property type="entry name" value="N-ACETYLTRANSFERASE"/>
    <property type="match status" value="1"/>
</dbReference>